<gene>
    <name evidence="8" type="ORF">KCG34_08115</name>
</gene>
<evidence type="ECO:0000256" key="5">
    <source>
        <dbReference type="ARBA" id="ARBA00023136"/>
    </source>
</evidence>
<sequence>MADPQERTGRRRRIDIYRHPVAVRVTHWVNAICVGVLLASGLQIFNAHPALYLGQSSNFSRPVLAITSDLPAGRAARGHLRLLGVAVQTTGVLGVSPGADGSPTARAFPHWMTLPGFQDLALGRRWHFFFAWLFAANLTVLISYGVLTRRFRRTLAPTRSDLSRIGASIWDHLRLRFPHGPEAWRYNVLQKLTYSAVLGGLLPLMLVSGLAMSPAIDAAAPWLPMLLGGRQTARTIHFLSAMSIGLFVAVHLAMVALSGPLNNLRAIITGRYALYVSDEDDHGWS</sequence>
<feature type="transmembrane region" description="Helical" evidence="6">
    <location>
        <begin position="236"/>
        <end position="257"/>
    </location>
</feature>
<dbReference type="Pfam" id="PF01292">
    <property type="entry name" value="Ni_hydr_CYTB"/>
    <property type="match status" value="1"/>
</dbReference>
<dbReference type="Gene3D" id="1.20.950.20">
    <property type="entry name" value="Transmembrane di-heme cytochromes, Chain C"/>
    <property type="match status" value="1"/>
</dbReference>
<evidence type="ECO:0000256" key="6">
    <source>
        <dbReference type="SAM" id="Phobius"/>
    </source>
</evidence>
<name>A0A975IW88_9CAUL</name>
<dbReference type="RefSeq" id="WP_211939874.1">
    <property type="nucleotide sequence ID" value="NZ_CP073078.1"/>
</dbReference>
<evidence type="ECO:0000313" key="9">
    <source>
        <dbReference type="Proteomes" id="UP000676409"/>
    </source>
</evidence>
<dbReference type="InterPro" id="IPR051542">
    <property type="entry name" value="Hydrogenase_cytochrome"/>
</dbReference>
<dbReference type="GO" id="GO:0009055">
    <property type="term" value="F:electron transfer activity"/>
    <property type="evidence" value="ECO:0007669"/>
    <property type="project" value="InterPro"/>
</dbReference>
<dbReference type="InterPro" id="IPR016174">
    <property type="entry name" value="Di-haem_cyt_TM"/>
</dbReference>
<proteinExistence type="predicted"/>
<evidence type="ECO:0000259" key="7">
    <source>
        <dbReference type="Pfam" id="PF01292"/>
    </source>
</evidence>
<dbReference type="Proteomes" id="UP000676409">
    <property type="component" value="Chromosome"/>
</dbReference>
<evidence type="ECO:0000256" key="1">
    <source>
        <dbReference type="ARBA" id="ARBA00004651"/>
    </source>
</evidence>
<accession>A0A975IW88</accession>
<comment type="subcellular location">
    <subcellularLocation>
        <location evidence="1">Cell membrane</location>
        <topology evidence="1">Multi-pass membrane protein</topology>
    </subcellularLocation>
</comment>
<reference evidence="8" key="1">
    <citation type="submission" date="2021-04" db="EMBL/GenBank/DDBJ databases">
        <title>The complete genome sequence of Caulobacter sp. S6.</title>
        <authorList>
            <person name="Tang Y."/>
            <person name="Ouyang W."/>
            <person name="Liu Q."/>
            <person name="Huang B."/>
            <person name="Guo Z."/>
            <person name="Lei P."/>
        </authorList>
    </citation>
    <scope>NUCLEOTIDE SEQUENCE</scope>
    <source>
        <strain evidence="8">S6</strain>
    </source>
</reference>
<keyword evidence="4 6" id="KW-1133">Transmembrane helix</keyword>
<dbReference type="AlphaFoldDB" id="A0A975IW88"/>
<dbReference type="GO" id="GO:0022904">
    <property type="term" value="P:respiratory electron transport chain"/>
    <property type="evidence" value="ECO:0007669"/>
    <property type="project" value="InterPro"/>
</dbReference>
<dbReference type="PANTHER" id="PTHR30485">
    <property type="entry name" value="NI/FE-HYDROGENASE 1 B-TYPE CYTOCHROME SUBUNIT"/>
    <property type="match status" value="1"/>
</dbReference>
<evidence type="ECO:0000256" key="4">
    <source>
        <dbReference type="ARBA" id="ARBA00022989"/>
    </source>
</evidence>
<keyword evidence="9" id="KW-1185">Reference proteome</keyword>
<evidence type="ECO:0000256" key="3">
    <source>
        <dbReference type="ARBA" id="ARBA00022692"/>
    </source>
</evidence>
<dbReference type="PANTHER" id="PTHR30485:SF1">
    <property type="entry name" value="CYTOCHROME YDHU-RELATED"/>
    <property type="match status" value="1"/>
</dbReference>
<feature type="transmembrane region" description="Helical" evidence="6">
    <location>
        <begin position="21"/>
        <end position="45"/>
    </location>
</feature>
<dbReference type="EMBL" id="CP073078">
    <property type="protein sequence ID" value="QUD89822.1"/>
    <property type="molecule type" value="Genomic_DNA"/>
</dbReference>
<keyword evidence="2" id="KW-1003">Cell membrane</keyword>
<feature type="transmembrane region" description="Helical" evidence="6">
    <location>
        <begin position="192"/>
        <end position="216"/>
    </location>
</feature>
<dbReference type="GO" id="GO:0005886">
    <property type="term" value="C:plasma membrane"/>
    <property type="evidence" value="ECO:0007669"/>
    <property type="project" value="UniProtKB-SubCell"/>
</dbReference>
<keyword evidence="3 6" id="KW-0812">Transmembrane</keyword>
<keyword evidence="5 6" id="KW-0472">Membrane</keyword>
<dbReference type="KEGG" id="caul:KCG34_08115"/>
<evidence type="ECO:0000313" key="8">
    <source>
        <dbReference type="EMBL" id="QUD89822.1"/>
    </source>
</evidence>
<organism evidence="8 9">
    <name type="scientific">Phenylobacterium montanum</name>
    <dbReference type="NCBI Taxonomy" id="2823693"/>
    <lineage>
        <taxon>Bacteria</taxon>
        <taxon>Pseudomonadati</taxon>
        <taxon>Pseudomonadota</taxon>
        <taxon>Alphaproteobacteria</taxon>
        <taxon>Caulobacterales</taxon>
        <taxon>Caulobacteraceae</taxon>
        <taxon>Phenylobacterium</taxon>
    </lineage>
</organism>
<feature type="domain" description="Cytochrome b561 bacterial/Ni-hydrogenase" evidence="7">
    <location>
        <begin position="18"/>
        <end position="270"/>
    </location>
</feature>
<feature type="transmembrane region" description="Helical" evidence="6">
    <location>
        <begin position="126"/>
        <end position="147"/>
    </location>
</feature>
<evidence type="ECO:0000256" key="2">
    <source>
        <dbReference type="ARBA" id="ARBA00022475"/>
    </source>
</evidence>
<dbReference type="SUPFAM" id="SSF81342">
    <property type="entry name" value="Transmembrane di-heme cytochromes"/>
    <property type="match status" value="1"/>
</dbReference>
<dbReference type="InterPro" id="IPR011577">
    <property type="entry name" value="Cyt_b561_bac/Ni-Hgenase"/>
</dbReference>
<protein>
    <submittedName>
        <fullName evidence="8">Cytochrome b/b6 domain-containing protein</fullName>
    </submittedName>
</protein>
<dbReference type="GO" id="GO:0020037">
    <property type="term" value="F:heme binding"/>
    <property type="evidence" value="ECO:0007669"/>
    <property type="project" value="TreeGrafter"/>
</dbReference>